<dbReference type="NCBIfam" id="TIGR01930">
    <property type="entry name" value="AcCoA-C-Actrans"/>
    <property type="match status" value="1"/>
</dbReference>
<dbReference type="InterPro" id="IPR020616">
    <property type="entry name" value="Thiolase_N"/>
</dbReference>
<evidence type="ECO:0000256" key="3">
    <source>
        <dbReference type="ARBA" id="ARBA00023315"/>
    </source>
</evidence>
<dbReference type="GeneID" id="300554850"/>
<dbReference type="PANTHER" id="PTHR43365:SF1">
    <property type="entry name" value="ACETYL-COA C-ACYLTRANSFERASE"/>
    <property type="match status" value="1"/>
</dbReference>
<protein>
    <submittedName>
        <fullName evidence="7">Thiolase family protein</fullName>
    </submittedName>
</protein>
<dbReference type="Proteomes" id="UP001635816">
    <property type="component" value="Unassembled WGS sequence"/>
</dbReference>
<dbReference type="RefSeq" id="WP_124711972.1">
    <property type="nucleotide sequence ID" value="NZ_CP034072.1"/>
</dbReference>
<evidence type="ECO:0000256" key="4">
    <source>
        <dbReference type="RuleBase" id="RU003557"/>
    </source>
</evidence>
<evidence type="ECO:0000313" key="7">
    <source>
        <dbReference type="EMBL" id="MFN6542382.1"/>
    </source>
</evidence>
<dbReference type="EMBL" id="JBKBDD010000001">
    <property type="protein sequence ID" value="MFN6542382.1"/>
    <property type="molecule type" value="Genomic_DNA"/>
</dbReference>
<dbReference type="PIRSF" id="PIRSF000429">
    <property type="entry name" value="Ac-CoA_Ac_transf"/>
    <property type="match status" value="1"/>
</dbReference>
<dbReference type="InterPro" id="IPR020617">
    <property type="entry name" value="Thiolase_C"/>
</dbReference>
<comment type="similarity">
    <text evidence="1 4">Belongs to the thiolase-like superfamily. Thiolase family.</text>
</comment>
<evidence type="ECO:0000259" key="6">
    <source>
        <dbReference type="Pfam" id="PF02803"/>
    </source>
</evidence>
<feature type="domain" description="Thiolase C-terminal" evidence="6">
    <location>
        <begin position="272"/>
        <end position="393"/>
    </location>
</feature>
<dbReference type="Pfam" id="PF00108">
    <property type="entry name" value="Thiolase_N"/>
    <property type="match status" value="1"/>
</dbReference>
<proteinExistence type="inferred from homology"/>
<name>A0ABW9L5S5_9MYCO</name>
<feature type="domain" description="Thiolase N-terminal" evidence="5">
    <location>
        <begin position="10"/>
        <end position="262"/>
    </location>
</feature>
<gene>
    <name evidence="7" type="ORF">ACK4CT_04235</name>
</gene>
<dbReference type="InterPro" id="IPR020613">
    <property type="entry name" value="Thiolase_CS"/>
</dbReference>
<dbReference type="PROSITE" id="PS00737">
    <property type="entry name" value="THIOLASE_2"/>
    <property type="match status" value="1"/>
</dbReference>
<reference evidence="7 8" key="1">
    <citation type="submission" date="2024-12" db="EMBL/GenBank/DDBJ databases">
        <title>The coexistence of Mycolicibacterium septicum and Mycolicibacterium nivoides in clinical samples.</title>
        <authorList>
            <person name="Wang C."/>
            <person name="Feng Y."/>
            <person name="Zong Z."/>
        </authorList>
    </citation>
    <scope>NUCLEOTIDE SEQUENCE [LARGE SCALE GENOMIC DNA]</scope>
    <source>
        <strain evidence="7 8">120309</strain>
    </source>
</reference>
<dbReference type="CDD" id="cd00751">
    <property type="entry name" value="thiolase"/>
    <property type="match status" value="1"/>
</dbReference>
<keyword evidence="2 4" id="KW-0808">Transferase</keyword>
<comment type="caution">
    <text evidence="7">The sequence shown here is derived from an EMBL/GenBank/DDBJ whole genome shotgun (WGS) entry which is preliminary data.</text>
</comment>
<dbReference type="InterPro" id="IPR002155">
    <property type="entry name" value="Thiolase"/>
</dbReference>
<organism evidence="7 8">
    <name type="scientific">Mycolicibacterium nivoides</name>
    <dbReference type="NCBI Taxonomy" id="2487344"/>
    <lineage>
        <taxon>Bacteria</taxon>
        <taxon>Bacillati</taxon>
        <taxon>Actinomycetota</taxon>
        <taxon>Actinomycetes</taxon>
        <taxon>Mycobacteriales</taxon>
        <taxon>Mycobacteriaceae</taxon>
        <taxon>Mycolicibacterium</taxon>
    </lineage>
</organism>
<evidence type="ECO:0000256" key="1">
    <source>
        <dbReference type="ARBA" id="ARBA00010982"/>
    </source>
</evidence>
<evidence type="ECO:0000259" key="5">
    <source>
        <dbReference type="Pfam" id="PF00108"/>
    </source>
</evidence>
<sequence>MTGYADRDAVIVGAVRTPIGKGKANGALHGVLPADLLAHSLRELITRTGVDPVLVDDVIAGAVTQVGDQAVNVARNALLGAGFPESVPGTTVDRQCGSSQQAISFAAQGVLAGAYDVVIAAGVESMSRVPMGSSVLPGSDPFGLAFAERYSEGLVPQGISAELIAAKWGFSRAQLDEFSAGSHEKAARATKDGSFEAELAPIAGLSTDEIIRPGTTVDTLSGLKPAFYNEAYAARFPQINWEITPGNSSPLSDGSAAVMITSGATARKLGLSPLARIHTTTVVGSDPLYMLTGVIPATEKVLARAGLTLSDIDLFEVNEAFAPVVLAWAHDTGADLGKTNVNGGAIAIGHPLGASGARIMTTLVNALEQRGGRYGLQTMCEGGGMANATIIERL</sequence>
<evidence type="ECO:0000256" key="2">
    <source>
        <dbReference type="ARBA" id="ARBA00022679"/>
    </source>
</evidence>
<dbReference type="SUPFAM" id="SSF53901">
    <property type="entry name" value="Thiolase-like"/>
    <property type="match status" value="2"/>
</dbReference>
<dbReference type="Pfam" id="PF02803">
    <property type="entry name" value="Thiolase_C"/>
    <property type="match status" value="1"/>
</dbReference>
<dbReference type="InterPro" id="IPR016039">
    <property type="entry name" value="Thiolase-like"/>
</dbReference>
<accession>A0ABW9L5S5</accession>
<dbReference type="PANTHER" id="PTHR43365">
    <property type="entry name" value="BLR7806 PROTEIN"/>
    <property type="match status" value="1"/>
</dbReference>
<dbReference type="Gene3D" id="3.40.47.10">
    <property type="match status" value="2"/>
</dbReference>
<evidence type="ECO:0000313" key="8">
    <source>
        <dbReference type="Proteomes" id="UP001635816"/>
    </source>
</evidence>
<keyword evidence="3 4" id="KW-0012">Acyltransferase</keyword>
<keyword evidence="8" id="KW-1185">Reference proteome</keyword>